<sequence>MAHILFYAELLNKLLGRGELRMAGLQGQDLALIGVLGYSFFFVSGFQAILNSTWSRVYLVFLAIFTVYGVLQGNELGWIRTDLRTWLWLYGGISLFLILQSSQRPVWHLAIIFIALSGMAHLGTQQANSSGNLVVGMDRFYNLNLMEVSIIFIGYLGLLLNFFDGFKQSKWLTIPAVIVFLYYGIYICATRNIMLSFVVLMTLSIYRVYIKGKGIHLLRITGFGVAGLVALLLVSNTPAGQRFLNSDKQDKKSTSARWEEIVNVSKEFQAAELLFGKGMGTTFQNAHNPGNYFLHLGVFNLYFKFGLITFIGFIIVACIYFPCYFVVYPSIMANQAFLKFLPYFFSWLVIFLISGGYQAYNFLGIGMSLCLWATSKD</sequence>
<feature type="transmembrane region" description="Helical" evidence="1">
    <location>
        <begin position="340"/>
        <end position="360"/>
    </location>
</feature>
<evidence type="ECO:0000313" key="3">
    <source>
        <dbReference type="Proteomes" id="UP001324993"/>
    </source>
</evidence>
<dbReference type="Proteomes" id="UP001324993">
    <property type="component" value="Chromosome"/>
</dbReference>
<protein>
    <recommendedName>
        <fullName evidence="4">O-antigen polymerase</fullName>
    </recommendedName>
</protein>
<feature type="transmembrane region" description="Helical" evidence="1">
    <location>
        <begin position="57"/>
        <end position="77"/>
    </location>
</feature>
<dbReference type="RefSeq" id="WP_319834214.1">
    <property type="nucleotide sequence ID" value="NZ_CP138858.1"/>
</dbReference>
<dbReference type="EMBL" id="CP138858">
    <property type="protein sequence ID" value="WPJ97370.1"/>
    <property type="molecule type" value="Genomic_DNA"/>
</dbReference>
<keyword evidence="1" id="KW-0472">Membrane</keyword>
<feature type="transmembrane region" description="Helical" evidence="1">
    <location>
        <begin position="143"/>
        <end position="163"/>
    </location>
</feature>
<evidence type="ECO:0000313" key="2">
    <source>
        <dbReference type="EMBL" id="WPJ97370.1"/>
    </source>
</evidence>
<keyword evidence="3" id="KW-1185">Reference proteome</keyword>
<feature type="transmembrane region" description="Helical" evidence="1">
    <location>
        <begin position="301"/>
        <end position="328"/>
    </location>
</feature>
<proteinExistence type="predicted"/>
<keyword evidence="1" id="KW-0812">Transmembrane</keyword>
<feature type="transmembrane region" description="Helical" evidence="1">
    <location>
        <begin position="170"/>
        <end position="187"/>
    </location>
</feature>
<feature type="transmembrane region" description="Helical" evidence="1">
    <location>
        <begin position="106"/>
        <end position="123"/>
    </location>
</feature>
<organism evidence="2 3">
    <name type="scientific">Coraliomargarita algicola</name>
    <dbReference type="NCBI Taxonomy" id="3092156"/>
    <lineage>
        <taxon>Bacteria</taxon>
        <taxon>Pseudomonadati</taxon>
        <taxon>Verrucomicrobiota</taxon>
        <taxon>Opitutia</taxon>
        <taxon>Puniceicoccales</taxon>
        <taxon>Coraliomargaritaceae</taxon>
        <taxon>Coraliomargarita</taxon>
    </lineage>
</organism>
<gene>
    <name evidence="2" type="ORF">SH580_06565</name>
</gene>
<accession>A0ABZ0RRF9</accession>
<evidence type="ECO:0000256" key="1">
    <source>
        <dbReference type="SAM" id="Phobius"/>
    </source>
</evidence>
<evidence type="ECO:0008006" key="4">
    <source>
        <dbReference type="Google" id="ProtNLM"/>
    </source>
</evidence>
<name>A0ABZ0RRF9_9BACT</name>
<feature type="transmembrane region" description="Helical" evidence="1">
    <location>
        <begin position="30"/>
        <end position="50"/>
    </location>
</feature>
<keyword evidence="1" id="KW-1133">Transmembrane helix</keyword>
<feature type="transmembrane region" description="Helical" evidence="1">
    <location>
        <begin position="217"/>
        <end position="235"/>
    </location>
</feature>
<reference evidence="2 3" key="1">
    <citation type="submission" date="2023-11" db="EMBL/GenBank/DDBJ databases">
        <title>Coraliomargarita sp. nov., isolated from marine algae.</title>
        <authorList>
            <person name="Lee J.K."/>
            <person name="Baek J.H."/>
            <person name="Kim J.M."/>
            <person name="Choi D.G."/>
            <person name="Jeon C.O."/>
        </authorList>
    </citation>
    <scope>NUCLEOTIDE SEQUENCE [LARGE SCALE GENOMIC DNA]</scope>
    <source>
        <strain evidence="2 3">J2-16</strain>
    </source>
</reference>